<sequence length="55" mass="5962">MATAGASARTGGKELEAVESAELDVEDEIGNSENEDTQARDDSDEEMDSDEEQQR</sequence>
<dbReference type="EMBL" id="CAJGYO010000019">
    <property type="protein sequence ID" value="CAD6339636.1"/>
    <property type="molecule type" value="Genomic_DNA"/>
</dbReference>
<dbReference type="AlphaFoldDB" id="A0A811SFA1"/>
<dbReference type="Proteomes" id="UP000604825">
    <property type="component" value="Unassembled WGS sequence"/>
</dbReference>
<evidence type="ECO:0000256" key="1">
    <source>
        <dbReference type="SAM" id="MobiDB-lite"/>
    </source>
</evidence>
<organism evidence="2 3">
    <name type="scientific">Miscanthus lutarioriparius</name>
    <dbReference type="NCBI Taxonomy" id="422564"/>
    <lineage>
        <taxon>Eukaryota</taxon>
        <taxon>Viridiplantae</taxon>
        <taxon>Streptophyta</taxon>
        <taxon>Embryophyta</taxon>
        <taxon>Tracheophyta</taxon>
        <taxon>Spermatophyta</taxon>
        <taxon>Magnoliopsida</taxon>
        <taxon>Liliopsida</taxon>
        <taxon>Poales</taxon>
        <taxon>Poaceae</taxon>
        <taxon>PACMAD clade</taxon>
        <taxon>Panicoideae</taxon>
        <taxon>Andropogonodae</taxon>
        <taxon>Andropogoneae</taxon>
        <taxon>Saccharinae</taxon>
        <taxon>Miscanthus</taxon>
    </lineage>
</organism>
<evidence type="ECO:0000313" key="3">
    <source>
        <dbReference type="Proteomes" id="UP000604825"/>
    </source>
</evidence>
<gene>
    <name evidence="2" type="ORF">NCGR_LOCUS63734</name>
</gene>
<comment type="caution">
    <text evidence="2">The sequence shown here is derived from an EMBL/GenBank/DDBJ whole genome shotgun (WGS) entry which is preliminary data.</text>
</comment>
<accession>A0A811SFA1</accession>
<feature type="compositionally biased region" description="Acidic residues" evidence="1">
    <location>
        <begin position="17"/>
        <end position="55"/>
    </location>
</feature>
<proteinExistence type="predicted"/>
<feature type="region of interest" description="Disordered" evidence="1">
    <location>
        <begin position="1"/>
        <end position="55"/>
    </location>
</feature>
<reference evidence="2" key="1">
    <citation type="submission" date="2020-10" db="EMBL/GenBank/DDBJ databases">
        <authorList>
            <person name="Han B."/>
            <person name="Lu T."/>
            <person name="Zhao Q."/>
            <person name="Huang X."/>
            <person name="Zhao Y."/>
        </authorList>
    </citation>
    <scope>NUCLEOTIDE SEQUENCE</scope>
</reference>
<name>A0A811SFA1_9POAL</name>
<keyword evidence="3" id="KW-1185">Reference proteome</keyword>
<protein>
    <submittedName>
        <fullName evidence="2">Uncharacterized protein</fullName>
    </submittedName>
</protein>
<evidence type="ECO:0000313" key="2">
    <source>
        <dbReference type="EMBL" id="CAD6339636.1"/>
    </source>
</evidence>